<dbReference type="Proteomes" id="UP001281761">
    <property type="component" value="Unassembled WGS sequence"/>
</dbReference>
<dbReference type="InterPro" id="IPR011050">
    <property type="entry name" value="Pectin_lyase_fold/virulence"/>
</dbReference>
<proteinExistence type="predicted"/>
<keyword evidence="2" id="KW-1185">Reference proteome</keyword>
<sequence>MENDEPKLGSVIILSDVTHNSRTNNLAPFVDLAFPQTDSVTVQAESITIVGTDLMLDSKDLIGGTGPLFSFGLSEHDSSLATSGCTLQMETNLIQTPLVNMTSSSPFSPGQQLFGSEHEPRQWDRNDVAKLGRESDVSEHLLLLVHPRTEHKKGILLRKPHPRISMTVAVHLDYNGGGAILLHQTSSSLTIDTCFFNNCSCTGEDDDGGAVSFRNSAADGFPFSVTDSSFTNCSTYFSVHIYNCGGGIFSENTTSATLTRCFFDNCLAERDGAVYLLSDSVTMSNCAFVSCSAWNRGGAITFQAVSTVSLSFTQFRGCNSQYEFEAKDLCFDLNSSTQITSDMIQFCDSTSGAPNVYFRQDYTSKSSLVPQIDTTLTIKSLDVSFDETEATVIVVTGEAINGTMSVLLNGSNVPRVVHVVFGSDATTSNVGTALVSSGENGILPKADYTPREATIKDYSIGISLRPVIFDASSTLDGWNKTEIVVRGAMLEEGSYWMLIVKGGQEWNITLTRSDSTTLSGSAPLYPSTAKDRLEWETEYEVTRVLWKPEGEQTETEIELIGTVKFTTPMEPARIEGGGCSLNGMKNVAIVELSGRALSSAGKTVVLSGSSGSISSIGKIFNVTSTKCFVNFPIGGSESSTHVVFGGKYKLLSVGLGSASIAVNSGIFIEVPHPPKITSLTPETEVSSSTFILSVSGEYLPSGSTFTVSLTSGHSFAVLFSSASSGTSTVKIGGSGQLQYNKVYTFESIIRKEDGKDDEHILFTSSTFTTPLGPTLSSVLCDFHSTNGNILNVSLSTERMPLEDFTLTLNTTETPSETISLTITSSALSAGFVLVEVYKQTNTLKYGTEYSVSELTSSSVVAVVSAQPFFTPPEPIRITSAECSLGADRNKSALVTLKGVKLGGEKSFSVTVEKVKETPSNGEGIVLSGTLAVDSSSATHTHSVTIFGNTNSPLAFDTKYLITEFTVDGEVSVVDADVTFSVHTEPARLTFLDSDVVYSADEKEATVSVSGIKMSGDFNVTLSMNSIASNNVTVIATFDVDGTGVMGAVLFDLSDPPIVDLSYNTRYEVIDVNQGSTPIFFENDLVFTTIPFPPRLLSISLGDSALGIDFVRLSFDWIALPIDSSFELTLESVHSDETTPHQKVLILETDGSGDLAPLEAQLYPFETESEKRKSQLEYDSKYKVVNISKGSSPIHFEDLPTRIQTPMEPARIIRLDKSQLNANLSQLIVLLEGRALLSRTGKVSLADGSTRWESLSGVFVDNATHCRAEFAVGEEENSTHLKYGEEYTLKGSWTESSGFLVEDGISVIVPHLPKITHLKFSFSNTLHTSCLVTLTGTDLIVGTYELTLNTSITLKVTFTTSTEGTSNEVSIGESGILKYNSLYTMTSLEPTNEDDGI</sequence>
<comment type="caution">
    <text evidence="1">The sequence shown here is derived from an EMBL/GenBank/DDBJ whole genome shotgun (WGS) entry which is preliminary data.</text>
</comment>
<evidence type="ECO:0000313" key="1">
    <source>
        <dbReference type="EMBL" id="KAK2956725.1"/>
    </source>
</evidence>
<dbReference type="SUPFAM" id="SSF51126">
    <property type="entry name" value="Pectin lyase-like"/>
    <property type="match status" value="1"/>
</dbReference>
<protein>
    <recommendedName>
        <fullName evidence="3">G8 domain-containing protein</fullName>
    </recommendedName>
</protein>
<organism evidence="1 2">
    <name type="scientific">Blattamonas nauphoetae</name>
    <dbReference type="NCBI Taxonomy" id="2049346"/>
    <lineage>
        <taxon>Eukaryota</taxon>
        <taxon>Metamonada</taxon>
        <taxon>Preaxostyla</taxon>
        <taxon>Oxymonadida</taxon>
        <taxon>Blattamonas</taxon>
    </lineage>
</organism>
<evidence type="ECO:0000313" key="2">
    <source>
        <dbReference type="Proteomes" id="UP001281761"/>
    </source>
</evidence>
<gene>
    <name evidence="1" type="ORF">BLNAU_8359</name>
</gene>
<evidence type="ECO:0008006" key="3">
    <source>
        <dbReference type="Google" id="ProtNLM"/>
    </source>
</evidence>
<dbReference type="EMBL" id="JARBJD010000053">
    <property type="protein sequence ID" value="KAK2956725.1"/>
    <property type="molecule type" value="Genomic_DNA"/>
</dbReference>
<accession>A0ABQ9XZ25</accession>
<name>A0ABQ9XZ25_9EUKA</name>
<reference evidence="1 2" key="1">
    <citation type="journal article" date="2022" name="bioRxiv">
        <title>Genomics of Preaxostyla Flagellates Illuminates Evolutionary Transitions and the Path Towards Mitochondrial Loss.</title>
        <authorList>
            <person name="Novak L.V.F."/>
            <person name="Treitli S.C."/>
            <person name="Pyrih J."/>
            <person name="Halakuc P."/>
            <person name="Pipaliya S.V."/>
            <person name="Vacek V."/>
            <person name="Brzon O."/>
            <person name="Soukal P."/>
            <person name="Eme L."/>
            <person name="Dacks J.B."/>
            <person name="Karnkowska A."/>
            <person name="Elias M."/>
            <person name="Hampl V."/>
        </authorList>
    </citation>
    <scope>NUCLEOTIDE SEQUENCE [LARGE SCALE GENOMIC DNA]</scope>
    <source>
        <strain evidence="1">NAU3</strain>
        <tissue evidence="1">Gut</tissue>
    </source>
</reference>